<reference evidence="2" key="1">
    <citation type="journal article" date="2014" name="Int. J. Syst. Evol. Microbiol.">
        <title>Complete genome sequence of Corynebacterium casei LMG S-19264T (=DSM 44701T), isolated from a smear-ripened cheese.</title>
        <authorList>
            <consortium name="US DOE Joint Genome Institute (JGI-PGF)"/>
            <person name="Walter F."/>
            <person name="Albersmeier A."/>
            <person name="Kalinowski J."/>
            <person name="Ruckert C."/>
        </authorList>
    </citation>
    <scope>NUCLEOTIDE SEQUENCE</scope>
    <source>
        <strain evidence="2">JCM 4956</strain>
    </source>
</reference>
<evidence type="ECO:0000313" key="2">
    <source>
        <dbReference type="EMBL" id="GGX48598.1"/>
    </source>
</evidence>
<dbReference type="EMBL" id="BMWD01000004">
    <property type="protein sequence ID" value="GGX48598.1"/>
    <property type="molecule type" value="Genomic_DNA"/>
</dbReference>
<dbReference type="Gene3D" id="1.20.1440.20">
    <property type="entry name" value="LemA-like domain"/>
    <property type="match status" value="1"/>
</dbReference>
<dbReference type="Proteomes" id="UP000645555">
    <property type="component" value="Unassembled WGS sequence"/>
</dbReference>
<name>A0A918K4F1_9ACTN</name>
<dbReference type="SUPFAM" id="SSF140478">
    <property type="entry name" value="LemA-like"/>
    <property type="match status" value="1"/>
</dbReference>
<gene>
    <name evidence="2" type="ORF">GCM10010515_14420</name>
</gene>
<dbReference type="InterPro" id="IPR023353">
    <property type="entry name" value="LemA-like_dom_sf"/>
</dbReference>
<proteinExistence type="predicted"/>
<evidence type="ECO:0000256" key="1">
    <source>
        <dbReference type="SAM" id="Phobius"/>
    </source>
</evidence>
<comment type="caution">
    <text evidence="2">The sequence shown here is derived from an EMBL/GenBank/DDBJ whole genome shotgun (WGS) entry which is preliminary data.</text>
</comment>
<sequence length="230" mass="24341">MRADAAGLCRVAGAADGGCDGGRRGGPRESPGARAGAAARRSARVACAPVTSTLIWIVVALVAIGLYLSWTAGRLDRLHSRIDAARAALDAQLLRRASVAQELATAGVLDPAASIVLYEAAHAARQAEEDNREVAESDLSQALRAVFGEAQQMEAVRAAPGGEDAAGELARAVRRVPMARRFHNDAVRAARALRRHRTVRWFRLAGHAPFPLAFEMDDEPPTALADRPGT</sequence>
<dbReference type="AlphaFoldDB" id="A0A918K4F1"/>
<accession>A0A918K4F1</accession>
<feature type="transmembrane region" description="Helical" evidence="1">
    <location>
        <begin position="54"/>
        <end position="72"/>
    </location>
</feature>
<keyword evidence="1" id="KW-1133">Transmembrane helix</keyword>
<evidence type="ECO:0000313" key="3">
    <source>
        <dbReference type="Proteomes" id="UP000645555"/>
    </source>
</evidence>
<protein>
    <submittedName>
        <fullName evidence="2">Membrane protein</fullName>
    </submittedName>
</protein>
<organism evidence="2 3">
    <name type="scientific">Streptomyces fructofermentans</name>
    <dbReference type="NCBI Taxonomy" id="152141"/>
    <lineage>
        <taxon>Bacteria</taxon>
        <taxon>Bacillati</taxon>
        <taxon>Actinomycetota</taxon>
        <taxon>Actinomycetes</taxon>
        <taxon>Kitasatosporales</taxon>
        <taxon>Streptomycetaceae</taxon>
        <taxon>Streptomyces</taxon>
    </lineage>
</organism>
<keyword evidence="1" id="KW-0812">Transmembrane</keyword>
<keyword evidence="1" id="KW-0472">Membrane</keyword>
<reference evidence="2" key="2">
    <citation type="submission" date="2020-09" db="EMBL/GenBank/DDBJ databases">
        <authorList>
            <person name="Sun Q."/>
            <person name="Ohkuma M."/>
        </authorList>
    </citation>
    <scope>NUCLEOTIDE SEQUENCE</scope>
    <source>
        <strain evidence="2">JCM 4956</strain>
    </source>
</reference>
<keyword evidence="3" id="KW-1185">Reference proteome</keyword>